<dbReference type="Proteomes" id="UP000192472">
    <property type="component" value="Unassembled WGS sequence"/>
</dbReference>
<dbReference type="Pfam" id="PF14509">
    <property type="entry name" value="GH97_C"/>
    <property type="match status" value="1"/>
</dbReference>
<sequence length="698" mass="78514">MNIIGIKTSGSTKLLLLVGLIIGFTACDNQEQAMNHQEIVRSPDGQLELLFSLENGVPHYALNLAEQKIVSPSRLGFEFQKMKPLADHLQIREIKRSSVDDEWETVWGERRVVRNAYTQLEVSLVEEEGDKRYFTLFFRVFDDGLGFRYAIPEQDAIDSVRIMNELTAFNFTADHSVWYQPCDTTVDSWENGYNSYERLYENKKLNSVSTLIHTPATFESTEGFYFSIHEANLTNYASMVLTQGNPNGLTAGLVPWPDGVKVKTKVPMVTPWRTIQVSNRLAGLVESDLILNLNEPNKLSDVSWIQPMKYIGIWWEMHLNKSTWEAGPNHGATTENTAKYIDFAADNGFGGVLVEGWNPGWDVWTTKPNFSFTESYPDFNLPWLAAYAQKKGVNIIGHHETSGDALAYEKQMSDAYGMLQDNGIHSVKTGYVGYVKPEGQNHHGQWMINHYRRVVELAAQNKVCIVAHEPIKPTGIRRTYPNMLSREAVRGMEYNAWSTGNPPEHTTVLPFTMLLAGPLDYTPGIFQTDLDAYRKGNSTHSTLANQLALYVTIYSPVQMAADLPEHYMNNPAFQFVQDVVTDWEDSKLLDGKIGDYVAIARKARGSEDWFVGAVTDENERELNINLDFLKAGEKYLAQIYADGDNAHYETNPMTVKIDSFLVDNTSNLNMKLAAGGGQAVRLKIASPQLANGKHVASF</sequence>
<dbReference type="Pfam" id="PF10566">
    <property type="entry name" value="Glyco_hydro_97"/>
    <property type="match status" value="1"/>
</dbReference>
<name>A0A1W2G8L0_REIFA</name>
<dbReference type="PROSITE" id="PS51257">
    <property type="entry name" value="PROKAR_LIPOPROTEIN"/>
    <property type="match status" value="1"/>
</dbReference>
<dbReference type="GO" id="GO:0030246">
    <property type="term" value="F:carbohydrate binding"/>
    <property type="evidence" value="ECO:0007669"/>
    <property type="project" value="InterPro"/>
</dbReference>
<feature type="domain" description="Glycosyl-hydrolase 97 C-terminal oligomerisation" evidence="6">
    <location>
        <begin position="582"/>
        <end position="683"/>
    </location>
</feature>
<dbReference type="STRING" id="692418.SAMN04488029_1123"/>
<comment type="cofactor">
    <cofactor evidence="1">
        <name>Ca(2+)</name>
        <dbReference type="ChEBI" id="CHEBI:29108"/>
    </cofactor>
</comment>
<evidence type="ECO:0000313" key="7">
    <source>
        <dbReference type="EMBL" id="SMD32772.1"/>
    </source>
</evidence>
<accession>A0A1W2G8L0</accession>
<evidence type="ECO:0000313" key="8">
    <source>
        <dbReference type="Proteomes" id="UP000192472"/>
    </source>
</evidence>
<dbReference type="Pfam" id="PF14508">
    <property type="entry name" value="GH97_N"/>
    <property type="match status" value="1"/>
</dbReference>
<keyword evidence="8" id="KW-1185">Reference proteome</keyword>
<protein>
    <submittedName>
        <fullName evidence="7">Alpha-glucosidase</fullName>
    </submittedName>
</protein>
<dbReference type="Gene3D" id="3.20.20.70">
    <property type="entry name" value="Aldolase class I"/>
    <property type="match status" value="1"/>
</dbReference>
<comment type="subunit">
    <text evidence="2">Monomer.</text>
</comment>
<keyword evidence="3" id="KW-0106">Calcium</keyword>
<feature type="domain" description="Glycosyl-hydrolase 97 N-terminal" evidence="5">
    <location>
        <begin position="40"/>
        <end position="296"/>
    </location>
</feature>
<dbReference type="SUPFAM" id="SSF51445">
    <property type="entry name" value="(Trans)glycosidases"/>
    <property type="match status" value="1"/>
</dbReference>
<dbReference type="EMBL" id="FWYF01000001">
    <property type="protein sequence ID" value="SMD32772.1"/>
    <property type="molecule type" value="Genomic_DNA"/>
</dbReference>
<dbReference type="InterPro" id="IPR052720">
    <property type="entry name" value="Glycosyl_hydrolase_97"/>
</dbReference>
<evidence type="ECO:0000259" key="6">
    <source>
        <dbReference type="Pfam" id="PF14509"/>
    </source>
</evidence>
<evidence type="ECO:0000256" key="2">
    <source>
        <dbReference type="ARBA" id="ARBA00011245"/>
    </source>
</evidence>
<feature type="domain" description="Glycosyl-hydrolase 97 catalytic" evidence="4">
    <location>
        <begin position="314"/>
        <end position="489"/>
    </location>
</feature>
<dbReference type="InterPro" id="IPR013785">
    <property type="entry name" value="Aldolase_TIM"/>
</dbReference>
<dbReference type="PANTHER" id="PTHR35803:SF1">
    <property type="entry name" value="GLUCAN 1,4-ALPHA-GLUCOSIDASE SUSB"/>
    <property type="match status" value="1"/>
</dbReference>
<reference evidence="7 8" key="1">
    <citation type="submission" date="2017-04" db="EMBL/GenBank/DDBJ databases">
        <authorList>
            <person name="Afonso C.L."/>
            <person name="Miller P.J."/>
            <person name="Scott M.A."/>
            <person name="Spackman E."/>
            <person name="Goraichik I."/>
            <person name="Dimitrov K.M."/>
            <person name="Suarez D.L."/>
            <person name="Swayne D.E."/>
        </authorList>
    </citation>
    <scope>NUCLEOTIDE SEQUENCE [LARGE SCALE GENOMIC DNA]</scope>
    <source>
        <strain evidence="7 8">DSM 26133</strain>
    </source>
</reference>
<dbReference type="InterPro" id="IPR014718">
    <property type="entry name" value="GH-type_carb-bd"/>
</dbReference>
<dbReference type="RefSeq" id="WP_221407816.1">
    <property type="nucleotide sequence ID" value="NZ_FWYF01000001.1"/>
</dbReference>
<dbReference type="AlphaFoldDB" id="A0A1W2G8L0"/>
<organism evidence="7 8">
    <name type="scientific">Reichenbachiella faecimaris</name>
    <dbReference type="NCBI Taxonomy" id="692418"/>
    <lineage>
        <taxon>Bacteria</taxon>
        <taxon>Pseudomonadati</taxon>
        <taxon>Bacteroidota</taxon>
        <taxon>Cytophagia</taxon>
        <taxon>Cytophagales</taxon>
        <taxon>Reichenbachiellaceae</taxon>
        <taxon>Reichenbachiella</taxon>
    </lineage>
</organism>
<dbReference type="InterPro" id="IPR029483">
    <property type="entry name" value="GH97_C"/>
</dbReference>
<evidence type="ECO:0000256" key="1">
    <source>
        <dbReference type="ARBA" id="ARBA00001913"/>
    </source>
</evidence>
<dbReference type="InterPro" id="IPR019563">
    <property type="entry name" value="GH97_catalytic"/>
</dbReference>
<proteinExistence type="predicted"/>
<evidence type="ECO:0000259" key="4">
    <source>
        <dbReference type="Pfam" id="PF10566"/>
    </source>
</evidence>
<dbReference type="PANTHER" id="PTHR35803">
    <property type="entry name" value="GLUCAN 1,4-ALPHA-GLUCOSIDASE SUSB-RELATED"/>
    <property type="match status" value="1"/>
</dbReference>
<evidence type="ECO:0000259" key="5">
    <source>
        <dbReference type="Pfam" id="PF14508"/>
    </source>
</evidence>
<dbReference type="InterPro" id="IPR017853">
    <property type="entry name" value="GH"/>
</dbReference>
<gene>
    <name evidence="7" type="ORF">SAMN04488029_1123</name>
</gene>
<evidence type="ECO:0000256" key="3">
    <source>
        <dbReference type="ARBA" id="ARBA00022837"/>
    </source>
</evidence>
<dbReference type="InterPro" id="IPR029486">
    <property type="entry name" value="GH97_N"/>
</dbReference>
<dbReference type="Gene3D" id="2.70.98.10">
    <property type="match status" value="1"/>
</dbReference>